<dbReference type="Proteomes" id="UP000094801">
    <property type="component" value="Unassembled WGS sequence"/>
</dbReference>
<reference evidence="2" key="1">
    <citation type="submission" date="2016-04" db="EMBL/GenBank/DDBJ databases">
        <title>Comparative genomics of biotechnologically important yeasts.</title>
        <authorList>
            <consortium name="DOE Joint Genome Institute"/>
            <person name="Riley R."/>
            <person name="Haridas S."/>
            <person name="Wolfe K.H."/>
            <person name="Lopes M.R."/>
            <person name="Hittinger C.T."/>
            <person name="Goker M."/>
            <person name="Salamov A."/>
            <person name="Wisecaver J."/>
            <person name="Long T.M."/>
            <person name="Aerts A.L."/>
            <person name="Barry K."/>
            <person name="Choi C."/>
            <person name="Clum A."/>
            <person name="Coughlan A.Y."/>
            <person name="Deshpande S."/>
            <person name="Douglass A.P."/>
            <person name="Hanson S.J."/>
            <person name="Klenk H.-P."/>
            <person name="Labutti K."/>
            <person name="Lapidus A."/>
            <person name="Lindquist E."/>
            <person name="Lipzen A."/>
            <person name="Meier-Kolthoff J.P."/>
            <person name="Ohm R.A."/>
            <person name="Otillar R.P."/>
            <person name="Pangilinan J."/>
            <person name="Peng Y."/>
            <person name="Rokas A."/>
            <person name="Rosa C.A."/>
            <person name="Scheuner C."/>
            <person name="Sibirny A.A."/>
            <person name="Slot J.C."/>
            <person name="Stielow J.B."/>
            <person name="Sun H."/>
            <person name="Kurtzman C.P."/>
            <person name="Blackwell M."/>
            <person name="Grigoriev I.V."/>
            <person name="Jeffries T.W."/>
        </authorList>
    </citation>
    <scope>NUCLEOTIDE SEQUENCE [LARGE SCALE GENOMIC DNA]</scope>
    <source>
        <strain evidence="2">NRRL YB-2248</strain>
    </source>
</reference>
<evidence type="ECO:0000313" key="1">
    <source>
        <dbReference type="EMBL" id="ODV87863.1"/>
    </source>
</evidence>
<keyword evidence="2" id="KW-1185">Reference proteome</keyword>
<dbReference type="AlphaFoldDB" id="A0A1E4T7Z3"/>
<protein>
    <submittedName>
        <fullName evidence="1">Uncharacterized protein</fullName>
    </submittedName>
</protein>
<gene>
    <name evidence="1" type="ORF">CANARDRAFT_26059</name>
</gene>
<dbReference type="EMBL" id="KV453847">
    <property type="protein sequence ID" value="ODV87863.1"/>
    <property type="molecule type" value="Genomic_DNA"/>
</dbReference>
<name>A0A1E4T7Z3_9ASCO</name>
<proteinExistence type="predicted"/>
<accession>A0A1E4T7Z3</accession>
<evidence type="ECO:0000313" key="2">
    <source>
        <dbReference type="Proteomes" id="UP000094801"/>
    </source>
</evidence>
<sequence>MAVAYGGEYYSMMLGNTTTQFDSDAFYYLEGNTVAFPDVAGFHEYFWWDLTPGTQVMFLPQMGGKLVTTDSQGRFLVDGTIGTFAGCENDDGNIALYYYGGGCIDSTKCSAVELSLYNNSTFAPWS</sequence>
<organism evidence="1 2">
    <name type="scientific">[Candida] arabinofermentans NRRL YB-2248</name>
    <dbReference type="NCBI Taxonomy" id="983967"/>
    <lineage>
        <taxon>Eukaryota</taxon>
        <taxon>Fungi</taxon>
        <taxon>Dikarya</taxon>
        <taxon>Ascomycota</taxon>
        <taxon>Saccharomycotina</taxon>
        <taxon>Pichiomycetes</taxon>
        <taxon>Pichiales</taxon>
        <taxon>Pichiaceae</taxon>
        <taxon>Ogataea</taxon>
        <taxon>Ogataea/Candida clade</taxon>
    </lineage>
</organism>